<gene>
    <name evidence="4" type="primary">rfbD</name>
    <name evidence="4" type="ORF">DQ392_21960</name>
</gene>
<keyword evidence="2" id="KW-0521">NADP</keyword>
<comment type="similarity">
    <text evidence="1 2">Belongs to the dTDP-4-dehydrorhamnose reductase family.</text>
</comment>
<dbReference type="PANTHER" id="PTHR10491">
    <property type="entry name" value="DTDP-4-DEHYDRORHAMNOSE REDUCTASE"/>
    <property type="match status" value="1"/>
</dbReference>
<dbReference type="SUPFAM" id="SSF51735">
    <property type="entry name" value="NAD(P)-binding Rossmann-fold domains"/>
    <property type="match status" value="1"/>
</dbReference>
<feature type="domain" description="RmlD-like substrate binding" evidence="3">
    <location>
        <begin position="1"/>
        <end position="286"/>
    </location>
</feature>
<dbReference type="OrthoDB" id="9803892at2"/>
<dbReference type="Proteomes" id="UP000253507">
    <property type="component" value="Unassembled WGS sequence"/>
</dbReference>
<keyword evidence="2 4" id="KW-0560">Oxidoreductase</keyword>
<dbReference type="GO" id="GO:0008831">
    <property type="term" value="F:dTDP-4-dehydrorhamnose reductase activity"/>
    <property type="evidence" value="ECO:0007669"/>
    <property type="project" value="UniProtKB-EC"/>
</dbReference>
<accession>A0A367EEH4</accession>
<evidence type="ECO:0000313" key="4">
    <source>
        <dbReference type="EMBL" id="RCG15747.1"/>
    </source>
</evidence>
<evidence type="ECO:0000256" key="1">
    <source>
        <dbReference type="ARBA" id="ARBA00010944"/>
    </source>
</evidence>
<dbReference type="InterPro" id="IPR036291">
    <property type="entry name" value="NAD(P)-bd_dom_sf"/>
</dbReference>
<evidence type="ECO:0000256" key="2">
    <source>
        <dbReference type="RuleBase" id="RU364082"/>
    </source>
</evidence>
<dbReference type="RefSeq" id="WP_114017414.1">
    <property type="nucleotide sequence ID" value="NZ_QOIM01000040.1"/>
</dbReference>
<dbReference type="CDD" id="cd05254">
    <property type="entry name" value="dTDP_HR_like_SDR_e"/>
    <property type="match status" value="1"/>
</dbReference>
<dbReference type="AlphaFoldDB" id="A0A367EEH4"/>
<proteinExistence type="inferred from homology"/>
<evidence type="ECO:0000313" key="5">
    <source>
        <dbReference type="Proteomes" id="UP000253507"/>
    </source>
</evidence>
<dbReference type="EMBL" id="QOIM01000040">
    <property type="protein sequence ID" value="RCG15747.1"/>
    <property type="molecule type" value="Genomic_DNA"/>
</dbReference>
<dbReference type="Pfam" id="PF04321">
    <property type="entry name" value="RmlD_sub_bind"/>
    <property type="match status" value="1"/>
</dbReference>
<keyword evidence="5" id="KW-1185">Reference proteome</keyword>
<name>A0A367EEH4_9ACTN</name>
<comment type="pathway">
    <text evidence="2">Carbohydrate biosynthesis; dTDP-L-rhamnose biosynthesis.</text>
</comment>
<comment type="caution">
    <text evidence="4">The sequence shown here is derived from an EMBL/GenBank/DDBJ whole genome shotgun (WGS) entry which is preliminary data.</text>
</comment>
<organism evidence="4 5">
    <name type="scientific">Streptomyces reniochalinae</name>
    <dbReference type="NCBI Taxonomy" id="2250578"/>
    <lineage>
        <taxon>Bacteria</taxon>
        <taxon>Bacillati</taxon>
        <taxon>Actinomycetota</taxon>
        <taxon>Actinomycetes</taxon>
        <taxon>Kitasatosporales</taxon>
        <taxon>Streptomycetaceae</taxon>
        <taxon>Streptomyces</taxon>
    </lineage>
</organism>
<dbReference type="GO" id="GO:0005829">
    <property type="term" value="C:cytosol"/>
    <property type="evidence" value="ECO:0007669"/>
    <property type="project" value="TreeGrafter"/>
</dbReference>
<dbReference type="Gene3D" id="3.40.50.720">
    <property type="entry name" value="NAD(P)-binding Rossmann-like Domain"/>
    <property type="match status" value="1"/>
</dbReference>
<comment type="function">
    <text evidence="2">Catalyzes the reduction of dTDP-6-deoxy-L-lyxo-4-hexulose to yield dTDP-L-rhamnose.</text>
</comment>
<dbReference type="EC" id="1.1.1.133" evidence="2"/>
<dbReference type="UniPathway" id="UPA00124"/>
<reference evidence="4 5" key="1">
    <citation type="submission" date="2018-06" db="EMBL/GenBank/DDBJ databases">
        <title>Streptomyces reniochalinae sp. nov. and Streptomyces diacarnus sp. nov. from marine sponges.</title>
        <authorList>
            <person name="Li L."/>
        </authorList>
    </citation>
    <scope>NUCLEOTIDE SEQUENCE [LARGE SCALE GENOMIC DNA]</scope>
    <source>
        <strain evidence="4 5">LHW50302</strain>
    </source>
</reference>
<dbReference type="InterPro" id="IPR005913">
    <property type="entry name" value="dTDP_dehydrorham_reduct"/>
</dbReference>
<sequence>MRWMVTGGGGRLGHHVTGALTRESERGGDQVAVLDRAALDITEPDALRAVFAAHRPEVVLNCAAYTAVDGAETDWARALRVNAEGPRRLAEACAAHGARLVHVSTNAVFPGDARTPYDEDHPPAPGTAYGRSKLAGEEAVLARLPGTGVVARTAWLYGRRGRSFVSTMIERAAAGEAVDVVDDQYGQPSWAGDVAAQLITLGRCPRAHGVFHATNSGEASWYELAREVFRLAGADAGLVRPISDAEYGRAARLPAYTVLGHGRWREIGADPPRDWRRALAGALEELLPLWAVPRGSA</sequence>
<protein>
    <recommendedName>
        <fullName evidence="2">dTDP-4-dehydrorhamnose reductase</fullName>
        <ecNumber evidence="2">1.1.1.133</ecNumber>
    </recommendedName>
</protein>
<dbReference type="NCBIfam" id="TIGR01214">
    <property type="entry name" value="rmlD"/>
    <property type="match status" value="1"/>
</dbReference>
<dbReference type="InterPro" id="IPR029903">
    <property type="entry name" value="RmlD-like-bd"/>
</dbReference>
<dbReference type="PANTHER" id="PTHR10491:SF4">
    <property type="entry name" value="METHIONINE ADENOSYLTRANSFERASE 2 SUBUNIT BETA"/>
    <property type="match status" value="1"/>
</dbReference>
<dbReference type="GO" id="GO:0019305">
    <property type="term" value="P:dTDP-rhamnose biosynthetic process"/>
    <property type="evidence" value="ECO:0007669"/>
    <property type="project" value="UniProtKB-UniPathway"/>
</dbReference>
<dbReference type="Gene3D" id="3.90.25.10">
    <property type="entry name" value="UDP-galactose 4-epimerase, domain 1"/>
    <property type="match status" value="1"/>
</dbReference>
<evidence type="ECO:0000259" key="3">
    <source>
        <dbReference type="Pfam" id="PF04321"/>
    </source>
</evidence>